<dbReference type="Proteomes" id="UP000177268">
    <property type="component" value="Unassembled WGS sequence"/>
</dbReference>
<proteinExistence type="predicted"/>
<evidence type="ECO:0000313" key="2">
    <source>
        <dbReference type="Proteomes" id="UP000177268"/>
    </source>
</evidence>
<comment type="caution">
    <text evidence="1">The sequence shown here is derived from an EMBL/GenBank/DDBJ whole genome shotgun (WGS) entry which is preliminary data.</text>
</comment>
<name>A0A1F5ZGS6_9BACT</name>
<dbReference type="EMBL" id="MFIZ01000018">
    <property type="protein sequence ID" value="OGG11716.1"/>
    <property type="molecule type" value="Genomic_DNA"/>
</dbReference>
<gene>
    <name evidence="1" type="ORF">A2Z00_03670</name>
</gene>
<dbReference type="STRING" id="1798370.A2Z00_03670"/>
<evidence type="ECO:0000313" key="1">
    <source>
        <dbReference type="EMBL" id="OGG11716.1"/>
    </source>
</evidence>
<reference evidence="1 2" key="1">
    <citation type="journal article" date="2016" name="Nat. Commun.">
        <title>Thousands of microbial genomes shed light on interconnected biogeochemical processes in an aquifer system.</title>
        <authorList>
            <person name="Anantharaman K."/>
            <person name="Brown C.T."/>
            <person name="Hug L.A."/>
            <person name="Sharon I."/>
            <person name="Castelle C.J."/>
            <person name="Probst A.J."/>
            <person name="Thomas B.C."/>
            <person name="Singh A."/>
            <person name="Wilkins M.J."/>
            <person name="Karaoz U."/>
            <person name="Brodie E.L."/>
            <person name="Williams K.H."/>
            <person name="Hubbard S.S."/>
            <person name="Banfield J.F."/>
        </authorList>
    </citation>
    <scope>NUCLEOTIDE SEQUENCE [LARGE SCALE GENOMIC DNA]</scope>
</reference>
<protein>
    <submittedName>
        <fullName evidence="1">Uncharacterized protein</fullName>
    </submittedName>
</protein>
<accession>A0A1F5ZGS6</accession>
<organism evidence="1 2">
    <name type="scientific">Candidatus Gottesmanbacteria bacterium RBG_13_45_10</name>
    <dbReference type="NCBI Taxonomy" id="1798370"/>
    <lineage>
        <taxon>Bacteria</taxon>
        <taxon>Candidatus Gottesmaniibacteriota</taxon>
    </lineage>
</organism>
<sequence>MTSAETARTFDEILCDPEVQSLPTDAKRDYLELVRLFMFNFMHQTEPIERAEQLRVTLEHVHGITLEHPAVVSTIIKLNPGSNMNIEPLDVPVAAEAVVYT</sequence>
<dbReference type="AlphaFoldDB" id="A0A1F5ZGS6"/>